<dbReference type="InterPro" id="IPR011944">
    <property type="entry name" value="Steroid_delta5-4_isomerase"/>
</dbReference>
<accession>A0ABT2BI32</accession>
<feature type="domain" description="DUF4440" evidence="1">
    <location>
        <begin position="8"/>
        <end position="119"/>
    </location>
</feature>
<dbReference type="EMBL" id="JANUGV010000002">
    <property type="protein sequence ID" value="MCS0608177.1"/>
    <property type="molecule type" value="Genomic_DNA"/>
</dbReference>
<evidence type="ECO:0000313" key="2">
    <source>
        <dbReference type="EMBL" id="MCS0608177.1"/>
    </source>
</evidence>
<dbReference type="SUPFAM" id="SSF54427">
    <property type="entry name" value="NTF2-like"/>
    <property type="match status" value="1"/>
</dbReference>
<protein>
    <submittedName>
        <fullName evidence="2">SgcJ/EcaC family oxidoreductase</fullName>
    </submittedName>
</protein>
<evidence type="ECO:0000313" key="3">
    <source>
        <dbReference type="Proteomes" id="UP001205861"/>
    </source>
</evidence>
<dbReference type="Proteomes" id="UP001205861">
    <property type="component" value="Unassembled WGS sequence"/>
</dbReference>
<keyword evidence="3" id="KW-1185">Reference proteome</keyword>
<comment type="caution">
    <text evidence="2">The sequence shown here is derived from an EMBL/GenBank/DDBJ whole genome shotgun (WGS) entry which is preliminary data.</text>
</comment>
<name>A0ABT2BI32_9BURK</name>
<dbReference type="RefSeq" id="WP_258855904.1">
    <property type="nucleotide sequence ID" value="NZ_JANUGV010000002.1"/>
</dbReference>
<reference evidence="2 3" key="1">
    <citation type="submission" date="2022-08" db="EMBL/GenBank/DDBJ databases">
        <title>Reclassification of Massilia species as members of the genera Telluria, Duganella, Pseudoduganella, Mokoshia gen. nov. and Zemynaea gen. nov. using orthogonal and non-orthogonal genome-based approaches.</title>
        <authorList>
            <person name="Bowman J.P."/>
        </authorList>
    </citation>
    <scope>NUCLEOTIDE SEQUENCE [LARGE SCALE GENOMIC DNA]</scope>
    <source>
        <strain evidence="2 3">JCM 31607</strain>
    </source>
</reference>
<evidence type="ECO:0000259" key="1">
    <source>
        <dbReference type="Pfam" id="PF14534"/>
    </source>
</evidence>
<gene>
    <name evidence="2" type="ORF">NX773_08375</name>
</gene>
<dbReference type="NCBIfam" id="TIGR02246">
    <property type="entry name" value="SgcJ/EcaC family oxidoreductase"/>
    <property type="match status" value="1"/>
</dbReference>
<dbReference type="InterPro" id="IPR027843">
    <property type="entry name" value="DUF4440"/>
</dbReference>
<dbReference type="Pfam" id="PF14534">
    <property type="entry name" value="DUF4440"/>
    <property type="match status" value="1"/>
</dbReference>
<dbReference type="InterPro" id="IPR032710">
    <property type="entry name" value="NTF2-like_dom_sf"/>
</dbReference>
<organism evidence="2 3">
    <name type="scientific">Massilia solisilvae</name>
    <dbReference type="NCBI Taxonomy" id="1811225"/>
    <lineage>
        <taxon>Bacteria</taxon>
        <taxon>Pseudomonadati</taxon>
        <taxon>Pseudomonadota</taxon>
        <taxon>Betaproteobacteria</taxon>
        <taxon>Burkholderiales</taxon>
        <taxon>Oxalobacteraceae</taxon>
        <taxon>Telluria group</taxon>
        <taxon>Massilia</taxon>
    </lineage>
</organism>
<proteinExistence type="predicted"/>
<sequence>MNKDEQEIRNLIETWLRATREGDIDTVLGLMEPDVVFLVPGQPPMVGREAFADALRAVVGKHAVESSSDIDEIAVFGDVAYCRTRLRITVRAKHDGLPMLRAGHTLSIMRRGADGKWRLSRDANMVVPA</sequence>
<dbReference type="Gene3D" id="3.10.450.50">
    <property type="match status" value="1"/>
</dbReference>